<dbReference type="EMBL" id="JACIDU010000005">
    <property type="protein sequence ID" value="MBB4102935.1"/>
    <property type="molecule type" value="Genomic_DNA"/>
</dbReference>
<name>A0A7W6K2H8_9HYPH</name>
<accession>A0A7W6K2H8</accession>
<reference evidence="1 2" key="1">
    <citation type="submission" date="2020-08" db="EMBL/GenBank/DDBJ databases">
        <title>Genomic Encyclopedia of Type Strains, Phase IV (KMG-IV): sequencing the most valuable type-strain genomes for metagenomic binning, comparative biology and taxonomic classification.</title>
        <authorList>
            <person name="Goeker M."/>
        </authorList>
    </citation>
    <scope>NUCLEOTIDE SEQUENCE [LARGE SCALE GENOMIC DNA]</scope>
    <source>
        <strain evidence="1 2">DSM 26385</strain>
    </source>
</reference>
<evidence type="ECO:0000313" key="1">
    <source>
        <dbReference type="EMBL" id="MBB4102935.1"/>
    </source>
</evidence>
<proteinExistence type="predicted"/>
<dbReference type="Proteomes" id="UP000584824">
    <property type="component" value="Unassembled WGS sequence"/>
</dbReference>
<sequence length="93" mass="10353">MMKAVNSVNVERFAPQVVEDFLTGVPNLQIISIERDSFNSGRWSADIKVKAQFAGKPLNIVIEVKATGQPQIVRNAAQNLQRYLQNVLIATEN</sequence>
<gene>
    <name evidence="1" type="ORF">GGQ66_001490</name>
</gene>
<organism evidence="1 2">
    <name type="scientific">Allorhizobium borbori</name>
    <dbReference type="NCBI Taxonomy" id="485907"/>
    <lineage>
        <taxon>Bacteria</taxon>
        <taxon>Pseudomonadati</taxon>
        <taxon>Pseudomonadota</taxon>
        <taxon>Alphaproteobacteria</taxon>
        <taxon>Hyphomicrobiales</taxon>
        <taxon>Rhizobiaceae</taxon>
        <taxon>Rhizobium/Agrobacterium group</taxon>
        <taxon>Allorhizobium</taxon>
    </lineage>
</organism>
<dbReference type="AlphaFoldDB" id="A0A7W6K2H8"/>
<evidence type="ECO:0000313" key="2">
    <source>
        <dbReference type="Proteomes" id="UP000584824"/>
    </source>
</evidence>
<keyword evidence="2" id="KW-1185">Reference proteome</keyword>
<comment type="caution">
    <text evidence="1">The sequence shown here is derived from an EMBL/GenBank/DDBJ whole genome shotgun (WGS) entry which is preliminary data.</text>
</comment>
<protein>
    <submittedName>
        <fullName evidence="1">Uncharacterized protein</fullName>
    </submittedName>
</protein>